<keyword evidence="2" id="KW-0732">Signal</keyword>
<dbReference type="Proteomes" id="UP000800200">
    <property type="component" value="Unassembled WGS sequence"/>
</dbReference>
<keyword evidence="4" id="KW-1185">Reference proteome</keyword>
<evidence type="ECO:0000256" key="1">
    <source>
        <dbReference type="SAM" id="Phobius"/>
    </source>
</evidence>
<dbReference type="AlphaFoldDB" id="A0A6A6DVD2"/>
<keyword evidence="1" id="KW-0812">Transmembrane</keyword>
<sequence length="125" mass="14410">MTNSLLPNMILIISLVLHHLATDPSFLNVLRFFSLVLHLINRQHTAYLRHLQPSYRILFLHILRIALYTLCPIICPDFILPFYFLQFLFLSILHSLFLSNLPSAISVLSLIFPVAESPLTEPDQV</sequence>
<reference evidence="3" key="1">
    <citation type="journal article" date="2020" name="Stud. Mycol.">
        <title>101 Dothideomycetes genomes: a test case for predicting lifestyles and emergence of pathogens.</title>
        <authorList>
            <person name="Haridas S."/>
            <person name="Albert R."/>
            <person name="Binder M."/>
            <person name="Bloem J."/>
            <person name="Labutti K."/>
            <person name="Salamov A."/>
            <person name="Andreopoulos B."/>
            <person name="Baker S."/>
            <person name="Barry K."/>
            <person name="Bills G."/>
            <person name="Bluhm B."/>
            <person name="Cannon C."/>
            <person name="Castanera R."/>
            <person name="Culley D."/>
            <person name="Daum C."/>
            <person name="Ezra D."/>
            <person name="Gonzalez J."/>
            <person name="Henrissat B."/>
            <person name="Kuo A."/>
            <person name="Liang C."/>
            <person name="Lipzen A."/>
            <person name="Lutzoni F."/>
            <person name="Magnuson J."/>
            <person name="Mondo S."/>
            <person name="Nolan M."/>
            <person name="Ohm R."/>
            <person name="Pangilinan J."/>
            <person name="Park H.-J."/>
            <person name="Ramirez L."/>
            <person name="Alfaro M."/>
            <person name="Sun H."/>
            <person name="Tritt A."/>
            <person name="Yoshinaga Y."/>
            <person name="Zwiers L.-H."/>
            <person name="Turgeon B."/>
            <person name="Goodwin S."/>
            <person name="Spatafora J."/>
            <person name="Crous P."/>
            <person name="Grigoriev I."/>
        </authorList>
    </citation>
    <scope>NUCLEOTIDE SEQUENCE</scope>
    <source>
        <strain evidence="3">CBS 207.26</strain>
    </source>
</reference>
<keyword evidence="1" id="KW-1133">Transmembrane helix</keyword>
<protein>
    <submittedName>
        <fullName evidence="3">Uncharacterized protein</fullName>
    </submittedName>
</protein>
<feature type="chain" id="PRO_5025386862" evidence="2">
    <location>
        <begin position="22"/>
        <end position="125"/>
    </location>
</feature>
<organism evidence="3 4">
    <name type="scientific">Zopfia rhizophila CBS 207.26</name>
    <dbReference type="NCBI Taxonomy" id="1314779"/>
    <lineage>
        <taxon>Eukaryota</taxon>
        <taxon>Fungi</taxon>
        <taxon>Dikarya</taxon>
        <taxon>Ascomycota</taxon>
        <taxon>Pezizomycotina</taxon>
        <taxon>Dothideomycetes</taxon>
        <taxon>Dothideomycetes incertae sedis</taxon>
        <taxon>Zopfiaceae</taxon>
        <taxon>Zopfia</taxon>
    </lineage>
</organism>
<name>A0A6A6DVD2_9PEZI</name>
<evidence type="ECO:0000313" key="3">
    <source>
        <dbReference type="EMBL" id="KAF2181636.1"/>
    </source>
</evidence>
<feature type="transmembrane region" description="Helical" evidence="1">
    <location>
        <begin position="57"/>
        <end position="75"/>
    </location>
</feature>
<gene>
    <name evidence="3" type="ORF">K469DRAFT_254362</name>
</gene>
<feature type="transmembrane region" description="Helical" evidence="1">
    <location>
        <begin position="87"/>
        <end position="112"/>
    </location>
</feature>
<keyword evidence="1" id="KW-0472">Membrane</keyword>
<evidence type="ECO:0000313" key="4">
    <source>
        <dbReference type="Proteomes" id="UP000800200"/>
    </source>
</evidence>
<evidence type="ECO:0000256" key="2">
    <source>
        <dbReference type="SAM" id="SignalP"/>
    </source>
</evidence>
<dbReference type="EMBL" id="ML994651">
    <property type="protein sequence ID" value="KAF2181636.1"/>
    <property type="molecule type" value="Genomic_DNA"/>
</dbReference>
<feature type="signal peptide" evidence="2">
    <location>
        <begin position="1"/>
        <end position="21"/>
    </location>
</feature>
<proteinExistence type="predicted"/>
<accession>A0A6A6DVD2</accession>